<reference evidence="12 13" key="1">
    <citation type="submission" date="2021-03" db="EMBL/GenBank/DDBJ databases">
        <title>Haloterrigena longa sp. nov. and Haloterrigena limicola sp. nov., extremely halophilic archaea isolated from a salt lake.</title>
        <authorList>
            <person name="Henglin C."/>
        </authorList>
    </citation>
    <scope>NUCLEOTIDE SEQUENCE [LARGE SCALE GENOMIC DNA]</scope>
    <source>
        <strain evidence="12 13">KZCA68</strain>
    </source>
</reference>
<dbReference type="InterPro" id="IPR023170">
    <property type="entry name" value="HhH_base_excis_C"/>
</dbReference>
<keyword evidence="6" id="KW-0456">Lyase</keyword>
<dbReference type="PANTHER" id="PTHR10242:SF2">
    <property type="entry name" value="N-GLYCOSYLASE_DNA LYASE"/>
    <property type="match status" value="1"/>
</dbReference>
<keyword evidence="3" id="KW-0227">DNA damage</keyword>
<dbReference type="InterPro" id="IPR011257">
    <property type="entry name" value="DNA_glycosylase"/>
</dbReference>
<evidence type="ECO:0000256" key="2">
    <source>
        <dbReference type="ARBA" id="ARBA00012720"/>
    </source>
</evidence>
<dbReference type="RefSeq" id="WP_207289088.1">
    <property type="nucleotide sequence ID" value="NZ_CP071462.1"/>
</dbReference>
<evidence type="ECO:0000256" key="9">
    <source>
        <dbReference type="ARBA" id="ARBA00044632"/>
    </source>
</evidence>
<keyword evidence="8" id="KW-0326">Glycosidase</keyword>
<evidence type="ECO:0000313" key="12">
    <source>
        <dbReference type="EMBL" id="QSW99481.1"/>
    </source>
</evidence>
<sequence>METGTIPVDELAGGLDPYRTLESGQSYLWRRSDGEMYGGRPAPDAWYYTVVDGAVVRVRDRPDGDATAGEPNKTRRSSSVRRTDVGVLEWESTVDADPLVRRLLRLDDDLEAIVEAAPDDPLLREAYEAHRGMRLVDDPPFGCLISFICSAQMRVDRIHTMVSTLAREYGDPIPFDGETYHAFPTPEQLAAATEAELRELGLGYRAPYVVRTAEMVASGEAHPNEARDLEYEAAREYLTRFVGVGDKVADCVLLFSLGFDEAVPLDTWLKSAIEEYYPDCDRGSYAATSRAIRERLGGEYAGYAQTYIFHHLRTGE</sequence>
<dbReference type="GO" id="GO:0003684">
    <property type="term" value="F:damaged DNA binding"/>
    <property type="evidence" value="ECO:0007669"/>
    <property type="project" value="InterPro"/>
</dbReference>
<feature type="domain" description="HhH-GPD" evidence="11">
    <location>
        <begin position="149"/>
        <end position="313"/>
    </location>
</feature>
<dbReference type="AlphaFoldDB" id="A0A8A2VD94"/>
<dbReference type="SUPFAM" id="SSF48150">
    <property type="entry name" value="DNA-glycosylase"/>
    <property type="match status" value="1"/>
</dbReference>
<evidence type="ECO:0000256" key="1">
    <source>
        <dbReference type="ARBA" id="ARBA00010679"/>
    </source>
</evidence>
<organism evidence="12 13">
    <name type="scientific">Haloterrigena alkaliphila</name>
    <dbReference type="NCBI Taxonomy" id="2816475"/>
    <lineage>
        <taxon>Archaea</taxon>
        <taxon>Methanobacteriati</taxon>
        <taxon>Methanobacteriota</taxon>
        <taxon>Stenosarchaea group</taxon>
        <taxon>Halobacteria</taxon>
        <taxon>Halobacteriales</taxon>
        <taxon>Natrialbaceae</taxon>
        <taxon>Haloterrigena</taxon>
    </lineage>
</organism>
<dbReference type="SUPFAM" id="SSF55945">
    <property type="entry name" value="TATA-box binding protein-like"/>
    <property type="match status" value="1"/>
</dbReference>
<evidence type="ECO:0000256" key="6">
    <source>
        <dbReference type="ARBA" id="ARBA00023239"/>
    </source>
</evidence>
<dbReference type="PANTHER" id="PTHR10242">
    <property type="entry name" value="8-OXOGUANINE DNA GLYCOSYLASE"/>
    <property type="match status" value="1"/>
</dbReference>
<dbReference type="GO" id="GO:0008534">
    <property type="term" value="F:oxidized purine nucleobase lesion DNA N-glycosylase activity"/>
    <property type="evidence" value="ECO:0007669"/>
    <property type="project" value="InterPro"/>
</dbReference>
<evidence type="ECO:0000313" key="13">
    <source>
        <dbReference type="Proteomes" id="UP000663203"/>
    </source>
</evidence>
<accession>A0A8A2VD94</accession>
<dbReference type="InterPro" id="IPR003265">
    <property type="entry name" value="HhH-GPD_domain"/>
</dbReference>
<dbReference type="Gene3D" id="3.30.310.260">
    <property type="match status" value="1"/>
</dbReference>
<comment type="similarity">
    <text evidence="1">Belongs to the type-1 OGG1 family.</text>
</comment>
<dbReference type="Proteomes" id="UP000663203">
    <property type="component" value="Chromosome"/>
</dbReference>
<dbReference type="EMBL" id="CP071462">
    <property type="protein sequence ID" value="QSW99481.1"/>
    <property type="molecule type" value="Genomic_DNA"/>
</dbReference>
<evidence type="ECO:0000256" key="10">
    <source>
        <dbReference type="SAM" id="MobiDB-lite"/>
    </source>
</evidence>
<keyword evidence="4" id="KW-0378">Hydrolase</keyword>
<evidence type="ECO:0000256" key="3">
    <source>
        <dbReference type="ARBA" id="ARBA00022763"/>
    </source>
</evidence>
<dbReference type="InterPro" id="IPR052054">
    <property type="entry name" value="Oxidative_DNA_repair_enzyme"/>
</dbReference>
<evidence type="ECO:0000256" key="5">
    <source>
        <dbReference type="ARBA" id="ARBA00023204"/>
    </source>
</evidence>
<dbReference type="EC" id="4.2.99.18" evidence="2"/>
<dbReference type="SMART" id="SM00478">
    <property type="entry name" value="ENDO3c"/>
    <property type="match status" value="1"/>
</dbReference>
<evidence type="ECO:0000256" key="7">
    <source>
        <dbReference type="ARBA" id="ARBA00023268"/>
    </source>
</evidence>
<evidence type="ECO:0000259" key="11">
    <source>
        <dbReference type="SMART" id="SM00478"/>
    </source>
</evidence>
<dbReference type="Gene3D" id="1.10.340.30">
    <property type="entry name" value="Hypothetical protein, domain 2"/>
    <property type="match status" value="1"/>
</dbReference>
<dbReference type="CDD" id="cd00056">
    <property type="entry name" value="ENDO3c"/>
    <property type="match status" value="1"/>
</dbReference>
<dbReference type="KEGG" id="hakz:J0X25_00555"/>
<dbReference type="GO" id="GO:0006289">
    <property type="term" value="P:nucleotide-excision repair"/>
    <property type="evidence" value="ECO:0007669"/>
    <property type="project" value="InterPro"/>
</dbReference>
<keyword evidence="5" id="KW-0234">DNA repair</keyword>
<evidence type="ECO:0000256" key="4">
    <source>
        <dbReference type="ARBA" id="ARBA00022801"/>
    </source>
</evidence>
<dbReference type="Gene3D" id="1.10.1670.10">
    <property type="entry name" value="Helix-hairpin-Helix base-excision DNA repair enzymes (C-terminal)"/>
    <property type="match status" value="1"/>
</dbReference>
<evidence type="ECO:0000256" key="8">
    <source>
        <dbReference type="ARBA" id="ARBA00023295"/>
    </source>
</evidence>
<keyword evidence="7" id="KW-0511">Multifunctional enzyme</keyword>
<dbReference type="GeneID" id="63185750"/>
<name>A0A8A2VD94_9EURY</name>
<dbReference type="InterPro" id="IPR012904">
    <property type="entry name" value="OGG_N"/>
</dbReference>
<dbReference type="GO" id="GO:0006284">
    <property type="term" value="P:base-excision repair"/>
    <property type="evidence" value="ECO:0007669"/>
    <property type="project" value="InterPro"/>
</dbReference>
<proteinExistence type="inferred from homology"/>
<dbReference type="Pfam" id="PF00730">
    <property type="entry name" value="HhH-GPD"/>
    <property type="match status" value="1"/>
</dbReference>
<keyword evidence="13" id="KW-1185">Reference proteome</keyword>
<comment type="catalytic activity">
    <reaction evidence="9">
        <text>2'-deoxyribonucleotide-(2'-deoxyribose 5'-phosphate)-2'-deoxyribonucleotide-DNA = a 3'-end 2'-deoxyribonucleotide-(2,3-dehydro-2,3-deoxyribose 5'-phosphate)-DNA + a 5'-end 5'-phospho-2'-deoxyribonucleoside-DNA + H(+)</text>
        <dbReference type="Rhea" id="RHEA:66592"/>
        <dbReference type="Rhea" id="RHEA-COMP:13180"/>
        <dbReference type="Rhea" id="RHEA-COMP:16897"/>
        <dbReference type="Rhea" id="RHEA-COMP:17067"/>
        <dbReference type="ChEBI" id="CHEBI:15378"/>
        <dbReference type="ChEBI" id="CHEBI:136412"/>
        <dbReference type="ChEBI" id="CHEBI:157695"/>
        <dbReference type="ChEBI" id="CHEBI:167181"/>
        <dbReference type="EC" id="4.2.99.18"/>
    </reaction>
</comment>
<feature type="region of interest" description="Disordered" evidence="10">
    <location>
        <begin position="60"/>
        <end position="80"/>
    </location>
</feature>
<protein>
    <recommendedName>
        <fullName evidence="2">DNA-(apurinic or apyrimidinic site) lyase</fullName>
        <ecNumber evidence="2">4.2.99.18</ecNumber>
    </recommendedName>
</protein>
<dbReference type="GO" id="GO:0140078">
    <property type="term" value="F:class I DNA-(apurinic or apyrimidinic site) endonuclease activity"/>
    <property type="evidence" value="ECO:0007669"/>
    <property type="project" value="UniProtKB-EC"/>
</dbReference>
<gene>
    <name evidence="12" type="ORF">J0X25_00555</name>
</gene>
<dbReference type="Pfam" id="PF07934">
    <property type="entry name" value="OGG_N"/>
    <property type="match status" value="1"/>
</dbReference>